<dbReference type="InterPro" id="IPR020568">
    <property type="entry name" value="Ribosomal_Su5_D2-typ_SF"/>
</dbReference>
<dbReference type="InterPro" id="IPR014721">
    <property type="entry name" value="Ribsml_uS5_D2-typ_fold_subgr"/>
</dbReference>
<feature type="domain" description="Elongation factor EFG" evidence="6">
    <location>
        <begin position="488"/>
        <end position="577"/>
    </location>
</feature>
<dbReference type="PANTHER" id="PTHR42908:SF10">
    <property type="entry name" value="EUKARYOTIC TRANSLATION ELONGATION FACTOR 2"/>
    <property type="match status" value="1"/>
</dbReference>
<dbReference type="Pfam" id="PF00679">
    <property type="entry name" value="EFG_C"/>
    <property type="match status" value="1"/>
</dbReference>
<dbReference type="KEGG" id="acan:ACA1_240830"/>
<organism evidence="7 8">
    <name type="scientific">Acanthamoeba castellanii (strain ATCC 30010 / Neff)</name>
    <dbReference type="NCBI Taxonomy" id="1257118"/>
    <lineage>
        <taxon>Eukaryota</taxon>
        <taxon>Amoebozoa</taxon>
        <taxon>Discosea</taxon>
        <taxon>Longamoebia</taxon>
        <taxon>Centramoebida</taxon>
        <taxon>Acanthamoebidae</taxon>
        <taxon>Acanthamoeba</taxon>
    </lineage>
</organism>
<dbReference type="Proteomes" id="UP000011083">
    <property type="component" value="Unassembled WGS sequence"/>
</dbReference>
<proteinExistence type="predicted"/>
<evidence type="ECO:0000256" key="4">
    <source>
        <dbReference type="ARBA" id="ARBA00022917"/>
    </source>
</evidence>
<dbReference type="SUPFAM" id="SSF54980">
    <property type="entry name" value="EF-G C-terminal domain-like"/>
    <property type="match status" value="2"/>
</dbReference>
<keyword evidence="5" id="KW-0342">GTP-binding</keyword>
<dbReference type="Pfam" id="PF14492">
    <property type="entry name" value="EFG_III"/>
    <property type="match status" value="1"/>
</dbReference>
<dbReference type="Gene3D" id="3.90.1430.10">
    <property type="entry name" value="Yeast translation eEF2 (G' domain)"/>
    <property type="match status" value="1"/>
</dbReference>
<evidence type="ECO:0000256" key="1">
    <source>
        <dbReference type="ARBA" id="ARBA00022490"/>
    </source>
</evidence>
<dbReference type="FunFam" id="3.30.70.870:FF:000002">
    <property type="entry name" value="Translation elongation factor 2"/>
    <property type="match status" value="1"/>
</dbReference>
<protein>
    <submittedName>
        <fullName evidence="7">Elongation factor Tu domain 2/elongation factor G Cterminus domain containing protein</fullName>
    </submittedName>
</protein>
<name>L8GMB2_ACACF</name>
<dbReference type="EMBL" id="KB008093">
    <property type="protein sequence ID" value="ELR13366.1"/>
    <property type="molecule type" value="Genomic_DNA"/>
</dbReference>
<dbReference type="GO" id="GO:0005525">
    <property type="term" value="F:GTP binding"/>
    <property type="evidence" value="ECO:0007669"/>
    <property type="project" value="UniProtKB-KW"/>
</dbReference>
<evidence type="ECO:0000256" key="3">
    <source>
        <dbReference type="ARBA" id="ARBA00022768"/>
    </source>
</evidence>
<dbReference type="SUPFAM" id="SSF54211">
    <property type="entry name" value="Ribosomal protein S5 domain 2-like"/>
    <property type="match status" value="1"/>
</dbReference>
<dbReference type="RefSeq" id="XP_004335379.1">
    <property type="nucleotide sequence ID" value="XM_004335331.1"/>
</dbReference>
<keyword evidence="4" id="KW-0648">Protein biosynthesis</keyword>
<dbReference type="Gene3D" id="3.30.70.240">
    <property type="match status" value="1"/>
</dbReference>
<dbReference type="GeneID" id="14914008"/>
<evidence type="ECO:0000259" key="6">
    <source>
        <dbReference type="SMART" id="SM00838"/>
    </source>
</evidence>
<dbReference type="GO" id="GO:0003924">
    <property type="term" value="F:GTPase activity"/>
    <property type="evidence" value="ECO:0007669"/>
    <property type="project" value="TreeGrafter"/>
</dbReference>
<gene>
    <name evidence="7" type="ORF">ACA1_240830</name>
</gene>
<dbReference type="Gene3D" id="2.40.30.10">
    <property type="entry name" value="Translation factors"/>
    <property type="match status" value="1"/>
</dbReference>
<evidence type="ECO:0000313" key="8">
    <source>
        <dbReference type="Proteomes" id="UP000011083"/>
    </source>
</evidence>
<dbReference type="FunFam" id="2.40.30.10:FF:000010">
    <property type="entry name" value="Translation elongation factor 2"/>
    <property type="match status" value="1"/>
</dbReference>
<keyword evidence="2" id="KW-0547">Nucleotide-binding</keyword>
<dbReference type="FunFam" id="3.30.70.240:FF:000003">
    <property type="entry name" value="Translation elongation factor 2"/>
    <property type="match status" value="1"/>
</dbReference>
<sequence length="607" mass="67074">MGEPFVQPDQGTVAFASGLHGWGFTLTTFATILGKQLGVAPEKLQKRLWGDNFYDPDVKKWLKTDISPTTGKKLKRGFCQFVLAPIYRIIKGCLGGPEKRELLDKNIQQLGIELKAAEKALEGKDLMKCVMPKFLPLGTALLEMMVRHLPSPVQAQRYRVENLYEGPMDDECADAVRRCDPEGPLMVYISKLVPSPDQGSRFYAFGRVFSGTARTGQKVRILGPDYIPGQKSDLYVKNIQKVCVAMGRYFENMDSVPAGNTVCLVGLDQFLIKSGTVTTSEVAHNFRMMKFSVSPVVRVAVQPKNAADVPKLAEGLRKLIKTDPCVQCSIDEATGEMIVAAAGELHLEIVLDDLAKLSRVEFHQSDPVTSFRETVTERTPEACLAKSPNKHNRLWVSAEPFPEGLADAVESGGISIRTEAKELGRELSDRFGWDPLESRKIWRAVMRGARFNIADVTLHADAIHHGAGQIIPAARRVLYAAQLSARPRLMEPMYLVEIQTEDSAMGSVYSVLSMRRGHVFSSEQREGTPIYTLKAYLPVMESFGFTSALREATGGNAFPQCVFDHWQAMSGDPLDPYSTVGKAVLGVRKRKGLKAELPTAASFMDKL</sequence>
<evidence type="ECO:0000256" key="5">
    <source>
        <dbReference type="ARBA" id="ARBA00023134"/>
    </source>
</evidence>
<dbReference type="Gene3D" id="3.30.70.870">
    <property type="entry name" value="Elongation Factor G (Translational Gtpase), domain 3"/>
    <property type="match status" value="1"/>
</dbReference>
<reference evidence="7 8" key="1">
    <citation type="journal article" date="2013" name="Genome Biol.">
        <title>Genome of Acanthamoeba castellanii highlights extensive lateral gene transfer and early evolution of tyrosine kinase signaling.</title>
        <authorList>
            <person name="Clarke M."/>
            <person name="Lohan A.J."/>
            <person name="Liu B."/>
            <person name="Lagkouvardos I."/>
            <person name="Roy S."/>
            <person name="Zafar N."/>
            <person name="Bertelli C."/>
            <person name="Schilde C."/>
            <person name="Kianianmomeni A."/>
            <person name="Burglin T.R."/>
            <person name="Frech C."/>
            <person name="Turcotte B."/>
            <person name="Kopec K.O."/>
            <person name="Synnott J.M."/>
            <person name="Choo C."/>
            <person name="Paponov I."/>
            <person name="Finkler A."/>
            <person name="Soon Heng Tan C."/>
            <person name="Hutchins A.P."/>
            <person name="Weinmeier T."/>
            <person name="Rattei T."/>
            <person name="Chu J.S."/>
            <person name="Gimenez G."/>
            <person name="Irimia M."/>
            <person name="Rigden D.J."/>
            <person name="Fitzpatrick D.A."/>
            <person name="Lorenzo-Morales J."/>
            <person name="Bateman A."/>
            <person name="Chiu C.H."/>
            <person name="Tang P."/>
            <person name="Hegemann P."/>
            <person name="Fromm H."/>
            <person name="Raoult D."/>
            <person name="Greub G."/>
            <person name="Miranda-Saavedra D."/>
            <person name="Chen N."/>
            <person name="Nash P."/>
            <person name="Ginger M.L."/>
            <person name="Horn M."/>
            <person name="Schaap P."/>
            <person name="Caler L."/>
            <person name="Loftus B."/>
        </authorList>
    </citation>
    <scope>NUCLEOTIDE SEQUENCE [LARGE SCALE GENOMIC DNA]</scope>
    <source>
        <strain evidence="7 8">Neff</strain>
    </source>
</reference>
<dbReference type="SUPFAM" id="SSF50447">
    <property type="entry name" value="Translation proteins"/>
    <property type="match status" value="1"/>
</dbReference>
<dbReference type="STRING" id="1257118.L8GMB2"/>
<dbReference type="AlphaFoldDB" id="L8GMB2"/>
<keyword evidence="1" id="KW-0963">Cytoplasm</keyword>
<dbReference type="SUPFAM" id="SSF52540">
    <property type="entry name" value="P-loop containing nucleoside triphosphate hydrolases"/>
    <property type="match status" value="1"/>
</dbReference>
<dbReference type="Pfam" id="PF03144">
    <property type="entry name" value="GTP_EFTU_D2"/>
    <property type="match status" value="1"/>
</dbReference>
<dbReference type="SMART" id="SM00838">
    <property type="entry name" value="EFG_C"/>
    <property type="match status" value="1"/>
</dbReference>
<dbReference type="GO" id="GO:1990904">
    <property type="term" value="C:ribonucleoprotein complex"/>
    <property type="evidence" value="ECO:0007669"/>
    <property type="project" value="TreeGrafter"/>
</dbReference>
<dbReference type="OMA" id="IDARFMP"/>
<dbReference type="InterPro" id="IPR004161">
    <property type="entry name" value="EFTu-like_2"/>
</dbReference>
<dbReference type="InterPro" id="IPR035647">
    <property type="entry name" value="EFG_III/V"/>
</dbReference>
<dbReference type="CDD" id="cd01681">
    <property type="entry name" value="aeEF2_snRNP_like_IV"/>
    <property type="match status" value="1"/>
</dbReference>
<accession>L8GMB2</accession>
<dbReference type="Gene3D" id="3.30.230.10">
    <property type="match status" value="2"/>
</dbReference>
<dbReference type="CDD" id="cd16261">
    <property type="entry name" value="EF2_snRNP_III"/>
    <property type="match status" value="1"/>
</dbReference>
<dbReference type="InterPro" id="IPR009000">
    <property type="entry name" value="Transl_B-barrel_sf"/>
</dbReference>
<dbReference type="GO" id="GO:0043022">
    <property type="term" value="F:ribosome binding"/>
    <property type="evidence" value="ECO:0007669"/>
    <property type="project" value="TreeGrafter"/>
</dbReference>
<keyword evidence="3 7" id="KW-0251">Elongation factor</keyword>
<dbReference type="InterPro" id="IPR000640">
    <property type="entry name" value="EFG_V-like"/>
</dbReference>
<evidence type="ECO:0000256" key="2">
    <source>
        <dbReference type="ARBA" id="ARBA00022741"/>
    </source>
</evidence>
<keyword evidence="8" id="KW-1185">Reference proteome</keyword>
<dbReference type="VEuPathDB" id="AmoebaDB:ACA1_240830"/>
<dbReference type="CDD" id="cd16268">
    <property type="entry name" value="EF2_II"/>
    <property type="match status" value="1"/>
</dbReference>
<dbReference type="GO" id="GO:0005829">
    <property type="term" value="C:cytosol"/>
    <property type="evidence" value="ECO:0007669"/>
    <property type="project" value="TreeGrafter"/>
</dbReference>
<dbReference type="CDD" id="cd04096">
    <property type="entry name" value="eEF2_snRNP_like_C"/>
    <property type="match status" value="1"/>
</dbReference>
<dbReference type="PANTHER" id="PTHR42908">
    <property type="entry name" value="TRANSLATION ELONGATION FACTOR-RELATED"/>
    <property type="match status" value="1"/>
</dbReference>
<evidence type="ECO:0000313" key="7">
    <source>
        <dbReference type="EMBL" id="ELR13366.1"/>
    </source>
</evidence>
<dbReference type="InterPro" id="IPR027417">
    <property type="entry name" value="P-loop_NTPase"/>
</dbReference>
<dbReference type="GO" id="GO:0003746">
    <property type="term" value="F:translation elongation factor activity"/>
    <property type="evidence" value="ECO:0007669"/>
    <property type="project" value="UniProtKB-KW"/>
</dbReference>
<dbReference type="InterPro" id="IPR041095">
    <property type="entry name" value="EFG_II"/>
</dbReference>
<dbReference type="OrthoDB" id="364892at2759"/>